<dbReference type="RefSeq" id="WP_226934224.1">
    <property type="nucleotide sequence ID" value="NZ_JACDXX010000003.1"/>
</dbReference>
<evidence type="ECO:0000259" key="5">
    <source>
        <dbReference type="Pfam" id="PF01702"/>
    </source>
</evidence>
<keyword evidence="2 4" id="KW-0808">Transferase</keyword>
<dbReference type="NCBIfam" id="TIGR00430">
    <property type="entry name" value="Q_tRNA_tgt"/>
    <property type="match status" value="1"/>
</dbReference>
<comment type="subunit">
    <text evidence="4">Homodimer. Within each dimer, one monomer is responsible for RNA recognition and catalysis, while the other monomer binds to the replacement base PreQ1.</text>
</comment>
<evidence type="ECO:0000256" key="2">
    <source>
        <dbReference type="ARBA" id="ARBA00022679"/>
    </source>
</evidence>
<feature type="binding site" evidence="4">
    <location>
        <position position="307"/>
    </location>
    <ligand>
        <name>Zn(2+)</name>
        <dbReference type="ChEBI" id="CHEBI:29105"/>
    </ligand>
</feature>
<dbReference type="NCBIfam" id="TIGR00449">
    <property type="entry name" value="tgt_general"/>
    <property type="match status" value="1"/>
</dbReference>
<keyword evidence="7" id="KW-1185">Reference proteome</keyword>
<keyword evidence="4" id="KW-0862">Zinc</keyword>
<name>A0ABS8CIW3_9RHOB</name>
<feature type="binding site" evidence="4">
    <location>
        <begin position="93"/>
        <end position="97"/>
    </location>
    <ligand>
        <name>substrate</name>
    </ligand>
</feature>
<evidence type="ECO:0000256" key="3">
    <source>
        <dbReference type="ARBA" id="ARBA00022694"/>
    </source>
</evidence>
<feature type="binding site" evidence="4">
    <location>
        <position position="305"/>
    </location>
    <ligand>
        <name>Zn(2+)</name>
        <dbReference type="ChEBI" id="CHEBI:29105"/>
    </ligand>
</feature>
<feature type="active site" description="Proton acceptor" evidence="4">
    <location>
        <position position="93"/>
    </location>
</feature>
<dbReference type="InterPro" id="IPR002616">
    <property type="entry name" value="tRNA_ribo_trans-like"/>
</dbReference>
<proteinExistence type="inferred from homology"/>
<protein>
    <recommendedName>
        <fullName evidence="4">Queuine tRNA-ribosyltransferase</fullName>
        <ecNumber evidence="4">2.4.2.29</ecNumber>
    </recommendedName>
    <alternativeName>
        <fullName evidence="4">Guanine insertion enzyme</fullName>
    </alternativeName>
    <alternativeName>
        <fullName evidence="4">tRNA-guanine transglycosylase</fullName>
    </alternativeName>
</protein>
<feature type="binding site" evidence="4">
    <location>
        <position position="336"/>
    </location>
    <ligand>
        <name>Zn(2+)</name>
        <dbReference type="ChEBI" id="CHEBI:29105"/>
    </ligand>
</feature>
<dbReference type="Pfam" id="PF01702">
    <property type="entry name" value="TGT"/>
    <property type="match status" value="1"/>
</dbReference>
<keyword evidence="1 4" id="KW-0328">Glycosyltransferase</keyword>
<feature type="binding site" evidence="4">
    <location>
        <position position="147"/>
    </location>
    <ligand>
        <name>substrate</name>
    </ligand>
</feature>
<dbReference type="InterPro" id="IPR004803">
    <property type="entry name" value="TGT"/>
</dbReference>
<organism evidence="6 7">
    <name type="scientific">Pseudogemmobacter faecipullorum</name>
    <dbReference type="NCBI Taxonomy" id="2755041"/>
    <lineage>
        <taxon>Bacteria</taxon>
        <taxon>Pseudomonadati</taxon>
        <taxon>Pseudomonadota</taxon>
        <taxon>Alphaproteobacteria</taxon>
        <taxon>Rhodobacterales</taxon>
        <taxon>Paracoccaceae</taxon>
        <taxon>Pseudogemmobacter</taxon>
    </lineage>
</organism>
<dbReference type="EC" id="2.4.2.29" evidence="4"/>
<dbReference type="HAMAP" id="MF_00168">
    <property type="entry name" value="Q_tRNA_Tgt"/>
    <property type="match status" value="1"/>
</dbReference>
<dbReference type="GO" id="GO:0016757">
    <property type="term" value="F:glycosyltransferase activity"/>
    <property type="evidence" value="ECO:0007669"/>
    <property type="project" value="UniProtKB-KW"/>
</dbReference>
<feature type="region of interest" description="RNA binding" evidence="4">
    <location>
        <begin position="248"/>
        <end position="254"/>
    </location>
</feature>
<dbReference type="SUPFAM" id="SSF51713">
    <property type="entry name" value="tRNA-guanine transglycosylase"/>
    <property type="match status" value="1"/>
</dbReference>
<dbReference type="EMBL" id="JACDXX010000003">
    <property type="protein sequence ID" value="MCB5409332.1"/>
    <property type="molecule type" value="Genomic_DNA"/>
</dbReference>
<comment type="caution">
    <text evidence="6">The sequence shown here is derived from an EMBL/GenBank/DDBJ whole genome shotgun (WGS) entry which is preliminary data.</text>
</comment>
<dbReference type="InterPro" id="IPR036511">
    <property type="entry name" value="TGT-like_sf"/>
</dbReference>
<comment type="catalytic activity">
    <reaction evidence="4">
        <text>7-aminomethyl-7-carbaguanine + guanosine(34) in tRNA = 7-aminomethyl-7-carbaguanosine(34) in tRNA + guanine</text>
        <dbReference type="Rhea" id="RHEA:24104"/>
        <dbReference type="Rhea" id="RHEA-COMP:10341"/>
        <dbReference type="Rhea" id="RHEA-COMP:10342"/>
        <dbReference type="ChEBI" id="CHEBI:16235"/>
        <dbReference type="ChEBI" id="CHEBI:58703"/>
        <dbReference type="ChEBI" id="CHEBI:74269"/>
        <dbReference type="ChEBI" id="CHEBI:82833"/>
        <dbReference type="EC" id="2.4.2.29"/>
    </reaction>
</comment>
<feature type="active site" description="Nucleophile" evidence="4">
    <location>
        <position position="267"/>
    </location>
</feature>
<dbReference type="Proteomes" id="UP001198571">
    <property type="component" value="Unassembled WGS sequence"/>
</dbReference>
<dbReference type="Gene3D" id="3.20.20.105">
    <property type="entry name" value="Queuine tRNA-ribosyltransferase-like"/>
    <property type="match status" value="1"/>
</dbReference>
<keyword evidence="4" id="KW-0479">Metal-binding</keyword>
<feature type="binding site" evidence="4">
    <location>
        <position position="217"/>
    </location>
    <ligand>
        <name>substrate</name>
    </ligand>
</feature>
<evidence type="ECO:0000256" key="4">
    <source>
        <dbReference type="HAMAP-Rule" id="MF_00168"/>
    </source>
</evidence>
<evidence type="ECO:0000256" key="1">
    <source>
        <dbReference type="ARBA" id="ARBA00022676"/>
    </source>
</evidence>
<feature type="domain" description="tRNA-guanine(15) transglycosylase-like" evidence="5">
    <location>
        <begin position="15"/>
        <end position="368"/>
    </location>
</feature>
<accession>A0ABS8CIW3</accession>
<gene>
    <name evidence="4 6" type="primary">tgt</name>
    <name evidence="6" type="ORF">H0485_04820</name>
</gene>
<evidence type="ECO:0000313" key="6">
    <source>
        <dbReference type="EMBL" id="MCB5409332.1"/>
    </source>
</evidence>
<comment type="pathway">
    <text evidence="4">tRNA modification; tRNA-queuosine biosynthesis.</text>
</comment>
<comment type="cofactor">
    <cofactor evidence="4">
        <name>Zn(2+)</name>
        <dbReference type="ChEBI" id="CHEBI:29105"/>
    </cofactor>
    <text evidence="4">Binds 1 zinc ion per subunit.</text>
</comment>
<dbReference type="PANTHER" id="PTHR46499">
    <property type="entry name" value="QUEUINE TRNA-RIBOSYLTRANSFERASE"/>
    <property type="match status" value="1"/>
</dbReference>
<keyword evidence="3 4" id="KW-0819">tRNA processing</keyword>
<dbReference type="InterPro" id="IPR050076">
    <property type="entry name" value="ArchSynthase1/Queuine_TRR"/>
</dbReference>
<feature type="binding site" evidence="4">
    <location>
        <position position="190"/>
    </location>
    <ligand>
        <name>substrate</name>
    </ligand>
</feature>
<comment type="similarity">
    <text evidence="4">Belongs to the queuine tRNA-ribosyltransferase family.</text>
</comment>
<keyword evidence="4" id="KW-0671">Queuosine biosynthesis</keyword>
<comment type="function">
    <text evidence="4">Catalyzes the base-exchange of a guanine (G) residue with the queuine precursor 7-aminomethyl-7-deazaguanine (PreQ1) at position 34 (anticodon wobble position) in tRNAs with GU(N) anticodons (tRNA-Asp, -Asn, -His and -Tyr). Catalysis occurs through a double-displacement mechanism. The nucleophile active site attacks the C1' of nucleotide 34 to detach the guanine base from the RNA, forming a covalent enzyme-RNA intermediate. The proton acceptor active site deprotonates the incoming PreQ1, allowing a nucleophilic attack on the C1' of the ribose to form the product. After dissociation, two additional enzymatic reactions on the tRNA convert PreQ1 to queuine (Q), resulting in the hypermodified nucleoside queuosine (7-(((4,5-cis-dihydroxy-2-cyclopenten-1-yl)amino)methyl)-7-deazaguanosine).</text>
</comment>
<sequence length="376" mass="40965">MAEGFGFTLKATDGKARTGVIHTTRGEIRTPAFMPVGTAATVKAMMPESVAATGADILLGNTYHLMLRPGAERIARLGGLHKFMNWEKPILTDSGGFQVMSLAGLRKLTEEGVKFSSHIDGSKHMLTPERSMEIQKLLGSDIVMCFDECPALPASDEEVAKSMRLSMRWAQRSRDAFGDRPGHALFGIMQGGVNEALRGESAEALKGIGFDGYAVGGLAVGEGQEAMFGVLNYAPDMLPEDKPRYLMGVGKPDDIVGAVERGIDMMDCVLPSRSGRTGQAWTRRGQVNIKNARHQDDPRPLDEACSCPACRNYSRAYLHHVLRSQEIIASMLLTWHNLHYYQELMAGLRGAIEAGSLSAFVADFHARRAEGDIEPL</sequence>
<reference evidence="6 7" key="1">
    <citation type="submission" date="2020-07" db="EMBL/GenBank/DDBJ databases">
        <title>Pseudogemmobacter sp. nov., isolated from poultry manure in Taiwan.</title>
        <authorList>
            <person name="Lin S.-Y."/>
            <person name="Tang Y.-S."/>
            <person name="Young C.-C."/>
        </authorList>
    </citation>
    <scope>NUCLEOTIDE SEQUENCE [LARGE SCALE GENOMIC DNA]</scope>
    <source>
        <strain evidence="6 7">CC-YST710</strain>
    </source>
</reference>
<evidence type="ECO:0000313" key="7">
    <source>
        <dbReference type="Proteomes" id="UP001198571"/>
    </source>
</evidence>
<dbReference type="PANTHER" id="PTHR46499:SF1">
    <property type="entry name" value="QUEUINE TRNA-RIBOSYLTRANSFERASE"/>
    <property type="match status" value="1"/>
</dbReference>
<comment type="caution">
    <text evidence="4">Lacks conserved residue(s) required for the propagation of feature annotation.</text>
</comment>
<feature type="binding site" evidence="4">
    <location>
        <position position="310"/>
    </location>
    <ligand>
        <name>Zn(2+)</name>
        <dbReference type="ChEBI" id="CHEBI:29105"/>
    </ligand>
</feature>